<name>A0A8H3IXK8_9LECA</name>
<dbReference type="Pfam" id="PF01370">
    <property type="entry name" value="Epimerase"/>
    <property type="match status" value="1"/>
</dbReference>
<evidence type="ECO:0000256" key="2">
    <source>
        <dbReference type="ARBA" id="ARBA00023445"/>
    </source>
</evidence>
<dbReference type="AlphaFoldDB" id="A0A8H3IXK8"/>
<protein>
    <recommendedName>
        <fullName evidence="3">NAD-dependent epimerase/dehydratase domain-containing protein</fullName>
    </recommendedName>
</protein>
<keyword evidence="5" id="KW-1185">Reference proteome</keyword>
<dbReference type="EMBL" id="CAJPDQ010000045">
    <property type="protein sequence ID" value="CAF9932570.1"/>
    <property type="molecule type" value="Genomic_DNA"/>
</dbReference>
<dbReference type="InterPro" id="IPR050425">
    <property type="entry name" value="NAD(P)_dehydrat-like"/>
</dbReference>
<gene>
    <name evidence="4" type="ORF">GOMPHAMPRED_006611</name>
</gene>
<dbReference type="Proteomes" id="UP000664169">
    <property type="component" value="Unassembled WGS sequence"/>
</dbReference>
<dbReference type="InterPro" id="IPR036291">
    <property type="entry name" value="NAD(P)-bd_dom_sf"/>
</dbReference>
<dbReference type="PANTHER" id="PTHR10366:SF562">
    <property type="entry name" value="ALDEHYDE REDUCTASE II (AFU_ORTHOLOGUE AFUA_1G11360)"/>
    <property type="match status" value="1"/>
</dbReference>
<evidence type="ECO:0000256" key="1">
    <source>
        <dbReference type="ARBA" id="ARBA00023002"/>
    </source>
</evidence>
<evidence type="ECO:0000313" key="5">
    <source>
        <dbReference type="Proteomes" id="UP000664169"/>
    </source>
</evidence>
<organism evidence="4 5">
    <name type="scientific">Gomphillus americanus</name>
    <dbReference type="NCBI Taxonomy" id="1940652"/>
    <lineage>
        <taxon>Eukaryota</taxon>
        <taxon>Fungi</taxon>
        <taxon>Dikarya</taxon>
        <taxon>Ascomycota</taxon>
        <taxon>Pezizomycotina</taxon>
        <taxon>Lecanoromycetes</taxon>
        <taxon>OSLEUM clade</taxon>
        <taxon>Ostropomycetidae</taxon>
        <taxon>Ostropales</taxon>
        <taxon>Graphidaceae</taxon>
        <taxon>Gomphilloideae</taxon>
        <taxon>Gomphillus</taxon>
    </lineage>
</organism>
<dbReference type="PANTHER" id="PTHR10366">
    <property type="entry name" value="NAD DEPENDENT EPIMERASE/DEHYDRATASE"/>
    <property type="match status" value="1"/>
</dbReference>
<sequence length="332" mass="36014">MSSSPKLAIPKGSLVLVTGSTGYIGSWVVYEFIKQGYRVRASVRSQEKFNNLSSIIEKAFGPGKVEASFVTDFSSPDGYADAIKGVDAVVHVATDTSFSSDPDVVVKNAVDSTKGLLNLARKTPSVKRVVLTSSSVALAFHDPTSTFKFSDKAWNDSSVEQMHSANSGYVTYAASKVLGEKAFWEGDASFVRNTVLPSFTIGPALDDTLSSSTHAWLKGTWNNEEVSVATLKMIGPYQWFINVQDIAKLHVGAVIFEEVANQRLLGLAGKYSFNDAIDFFHKVDPERSLPSKFEDVPEDTTEADTASALEVLKLFGQNGFIGVEQTIKENIA</sequence>
<evidence type="ECO:0000313" key="4">
    <source>
        <dbReference type="EMBL" id="CAF9932570.1"/>
    </source>
</evidence>
<accession>A0A8H3IXK8</accession>
<comment type="similarity">
    <text evidence="2">Belongs to the NAD(P)-dependent epimerase/dehydratase family. Dihydroflavonol-4-reductase subfamily.</text>
</comment>
<reference evidence="4" key="1">
    <citation type="submission" date="2021-03" db="EMBL/GenBank/DDBJ databases">
        <authorList>
            <person name="Tagirdzhanova G."/>
        </authorList>
    </citation>
    <scope>NUCLEOTIDE SEQUENCE</scope>
</reference>
<keyword evidence="1" id="KW-0560">Oxidoreductase</keyword>
<dbReference type="GO" id="GO:0016616">
    <property type="term" value="F:oxidoreductase activity, acting on the CH-OH group of donors, NAD or NADP as acceptor"/>
    <property type="evidence" value="ECO:0007669"/>
    <property type="project" value="TreeGrafter"/>
</dbReference>
<dbReference type="OrthoDB" id="2735536at2759"/>
<dbReference type="Gene3D" id="3.40.50.720">
    <property type="entry name" value="NAD(P)-binding Rossmann-like Domain"/>
    <property type="match status" value="1"/>
</dbReference>
<evidence type="ECO:0000259" key="3">
    <source>
        <dbReference type="Pfam" id="PF01370"/>
    </source>
</evidence>
<dbReference type="SUPFAM" id="SSF51735">
    <property type="entry name" value="NAD(P)-binding Rossmann-fold domains"/>
    <property type="match status" value="1"/>
</dbReference>
<comment type="caution">
    <text evidence="4">The sequence shown here is derived from an EMBL/GenBank/DDBJ whole genome shotgun (WGS) entry which is preliminary data.</text>
</comment>
<feature type="domain" description="NAD-dependent epimerase/dehydratase" evidence="3">
    <location>
        <begin position="15"/>
        <end position="190"/>
    </location>
</feature>
<dbReference type="InterPro" id="IPR001509">
    <property type="entry name" value="Epimerase_deHydtase"/>
</dbReference>
<proteinExistence type="inferred from homology"/>